<evidence type="ECO:0000256" key="5">
    <source>
        <dbReference type="SAM" id="Phobius"/>
    </source>
</evidence>
<keyword evidence="8" id="KW-1185">Reference proteome</keyword>
<keyword evidence="3 5" id="KW-1133">Transmembrane helix</keyword>
<sequence length="310" mass="32720">MQTTATQPMSASDWGQLMLLGALWGGSFFFARVAVAEIPPLALVLYRVSIAALVLHVWLRVRNISFAPAIARSASFLGLALLNNVIPFSLIFSGQTEIGAGLASVLYATTPLWTVLVANLLTKDEKLSASKLAGVALGIGGAAIMIGPGLLANLGGPTWAKLAVIGAAVSYAFAAVFAKRFRDMKPVIVATGQLSASTIIMMPIVLLLYNPSEIVSTNISIWLAVGTLAIVTTAFAFILYFNLIASAGATNASLVTLLVPASAIILSTAFLGERLEPYEFLGLALIVSSLVVVDGRLLRWRLRIDAHKKP</sequence>
<evidence type="ECO:0000256" key="4">
    <source>
        <dbReference type="ARBA" id="ARBA00023136"/>
    </source>
</evidence>
<feature type="transmembrane region" description="Helical" evidence="5">
    <location>
        <begin position="158"/>
        <end position="178"/>
    </location>
</feature>
<feature type="domain" description="EamA" evidence="6">
    <location>
        <begin position="18"/>
        <end position="146"/>
    </location>
</feature>
<protein>
    <submittedName>
        <fullName evidence="7">Drug/metabolite transporter (DMT)-like permease</fullName>
    </submittedName>
</protein>
<accession>A0ABR6R3K3</accession>
<organism evidence="7 8">
    <name type="scientific">Rhizobium tropici</name>
    <dbReference type="NCBI Taxonomy" id="398"/>
    <lineage>
        <taxon>Bacteria</taxon>
        <taxon>Pseudomonadati</taxon>
        <taxon>Pseudomonadota</taxon>
        <taxon>Alphaproteobacteria</taxon>
        <taxon>Hyphomicrobiales</taxon>
        <taxon>Rhizobiaceae</taxon>
        <taxon>Rhizobium/Agrobacterium group</taxon>
        <taxon>Rhizobium</taxon>
    </lineage>
</organism>
<dbReference type="Proteomes" id="UP000526625">
    <property type="component" value="Unassembled WGS sequence"/>
</dbReference>
<dbReference type="PANTHER" id="PTHR32322:SF9">
    <property type="entry name" value="AMINO-ACID METABOLITE EFFLUX PUMP-RELATED"/>
    <property type="match status" value="1"/>
</dbReference>
<dbReference type="Pfam" id="PF00892">
    <property type="entry name" value="EamA"/>
    <property type="match status" value="2"/>
</dbReference>
<feature type="transmembrane region" description="Helical" evidence="5">
    <location>
        <begin position="132"/>
        <end position="152"/>
    </location>
</feature>
<dbReference type="PANTHER" id="PTHR32322">
    <property type="entry name" value="INNER MEMBRANE TRANSPORTER"/>
    <property type="match status" value="1"/>
</dbReference>
<comment type="caution">
    <text evidence="7">The sequence shown here is derived from an EMBL/GenBank/DDBJ whole genome shotgun (WGS) entry which is preliminary data.</text>
</comment>
<evidence type="ECO:0000256" key="3">
    <source>
        <dbReference type="ARBA" id="ARBA00022989"/>
    </source>
</evidence>
<feature type="transmembrane region" description="Helical" evidence="5">
    <location>
        <begin position="278"/>
        <end position="298"/>
    </location>
</feature>
<feature type="transmembrane region" description="Helical" evidence="5">
    <location>
        <begin position="221"/>
        <end position="241"/>
    </location>
</feature>
<feature type="transmembrane region" description="Helical" evidence="5">
    <location>
        <begin position="41"/>
        <end position="61"/>
    </location>
</feature>
<reference evidence="7 8" key="1">
    <citation type="submission" date="2020-08" db="EMBL/GenBank/DDBJ databases">
        <title>Genomic Encyclopedia of Type Strains, Phase IV (KMG-V): Genome sequencing to study the core and pangenomes of soil and plant-associated prokaryotes.</title>
        <authorList>
            <person name="Whitman W."/>
        </authorList>
    </citation>
    <scope>NUCLEOTIDE SEQUENCE [LARGE SCALE GENOMIC DNA]</scope>
    <source>
        <strain evidence="7 8">SEMIA 4059</strain>
    </source>
</reference>
<dbReference type="SUPFAM" id="SSF103481">
    <property type="entry name" value="Multidrug resistance efflux transporter EmrE"/>
    <property type="match status" value="2"/>
</dbReference>
<name>A0ABR6R3K3_RHITR</name>
<proteinExistence type="predicted"/>
<evidence type="ECO:0000313" key="7">
    <source>
        <dbReference type="EMBL" id="MBB6493728.1"/>
    </source>
</evidence>
<dbReference type="EMBL" id="JACHBF010000012">
    <property type="protein sequence ID" value="MBB6493728.1"/>
    <property type="molecule type" value="Genomic_DNA"/>
</dbReference>
<feature type="transmembrane region" description="Helical" evidence="5">
    <location>
        <begin position="187"/>
        <end position="209"/>
    </location>
</feature>
<dbReference type="InterPro" id="IPR000620">
    <property type="entry name" value="EamA_dom"/>
</dbReference>
<feature type="transmembrane region" description="Helical" evidence="5">
    <location>
        <begin position="98"/>
        <end position="120"/>
    </location>
</feature>
<dbReference type="InterPro" id="IPR050638">
    <property type="entry name" value="AA-Vitamin_Transporters"/>
</dbReference>
<feature type="transmembrane region" description="Helical" evidence="5">
    <location>
        <begin position="73"/>
        <end position="92"/>
    </location>
</feature>
<gene>
    <name evidence="7" type="ORF">GGD45_004159</name>
</gene>
<evidence type="ECO:0000256" key="1">
    <source>
        <dbReference type="ARBA" id="ARBA00004141"/>
    </source>
</evidence>
<evidence type="ECO:0000313" key="8">
    <source>
        <dbReference type="Proteomes" id="UP000526625"/>
    </source>
</evidence>
<comment type="subcellular location">
    <subcellularLocation>
        <location evidence="1">Membrane</location>
        <topology evidence="1">Multi-pass membrane protein</topology>
    </subcellularLocation>
</comment>
<dbReference type="InterPro" id="IPR037185">
    <property type="entry name" value="EmrE-like"/>
</dbReference>
<feature type="domain" description="EamA" evidence="6">
    <location>
        <begin position="159"/>
        <end position="293"/>
    </location>
</feature>
<evidence type="ECO:0000256" key="2">
    <source>
        <dbReference type="ARBA" id="ARBA00022692"/>
    </source>
</evidence>
<feature type="transmembrane region" description="Helical" evidence="5">
    <location>
        <begin position="17"/>
        <end position="35"/>
    </location>
</feature>
<evidence type="ECO:0000259" key="6">
    <source>
        <dbReference type="Pfam" id="PF00892"/>
    </source>
</evidence>
<keyword evidence="4 5" id="KW-0472">Membrane</keyword>
<feature type="transmembrane region" description="Helical" evidence="5">
    <location>
        <begin position="253"/>
        <end position="272"/>
    </location>
</feature>
<keyword evidence="2 5" id="KW-0812">Transmembrane</keyword>